<dbReference type="OrthoDB" id="5906577at2"/>
<reference evidence="1 2" key="1">
    <citation type="submission" date="2017-10" db="EMBL/GenBank/DDBJ databases">
        <authorList>
            <person name="Banno H."/>
            <person name="Chua N.-H."/>
        </authorList>
    </citation>
    <scope>NUCLEOTIDE SEQUENCE [LARGE SCALE GENOMIC DNA]</scope>
    <source>
        <strain evidence="1">Vibrio tapetis CECT4600</strain>
    </source>
</reference>
<dbReference type="EMBL" id="LT960612">
    <property type="protein sequence ID" value="SON52737.1"/>
    <property type="molecule type" value="Genomic_DNA"/>
</dbReference>
<dbReference type="RefSeq" id="WP_102524912.1">
    <property type="nucleotide sequence ID" value="NZ_LT960612.1"/>
</dbReference>
<evidence type="ECO:0000313" key="2">
    <source>
        <dbReference type="Proteomes" id="UP000235828"/>
    </source>
</evidence>
<keyword evidence="2" id="KW-1185">Reference proteome</keyword>
<organism evidence="1 2">
    <name type="scientific">Vibrio tapetis subsp. tapetis</name>
    <dbReference type="NCBI Taxonomy" id="1671868"/>
    <lineage>
        <taxon>Bacteria</taxon>
        <taxon>Pseudomonadati</taxon>
        <taxon>Pseudomonadota</taxon>
        <taxon>Gammaproteobacteria</taxon>
        <taxon>Vibrionales</taxon>
        <taxon>Vibrionaceae</taxon>
        <taxon>Vibrio</taxon>
    </lineage>
</organism>
<protein>
    <submittedName>
        <fullName evidence="1">Uncharacterized protein</fullName>
    </submittedName>
</protein>
<accession>A0A2N8ZLH3</accession>
<gene>
    <name evidence="1" type="ORF">VTAP4600_B1126</name>
</gene>
<dbReference type="KEGG" id="vta:B1126"/>
<dbReference type="AlphaFoldDB" id="A0A2N8ZLH3"/>
<evidence type="ECO:0000313" key="1">
    <source>
        <dbReference type="EMBL" id="SON52737.1"/>
    </source>
</evidence>
<proteinExistence type="predicted"/>
<dbReference type="Proteomes" id="UP000235828">
    <property type="component" value="Chromosome B"/>
</dbReference>
<sequence length="103" mass="11322">MTKLYIAGSLLLLGVGILTLLSYSPTQNKVGEPIFAIVKDRILTQSLDGQRHYLLLSLDTKADTIIRIAIGKNNLCRIGDTATMQPITTLLSKEVTYQLIECS</sequence>
<name>A0A2N8ZLH3_9VIBR</name>